<evidence type="ECO:0000256" key="6">
    <source>
        <dbReference type="ARBA" id="ARBA00023186"/>
    </source>
</evidence>
<keyword evidence="4" id="KW-0963">Cytoplasm</keyword>
<sequence length="192" mass="20547">MFLIAVHNGHNPTLVLTPSGVEANLRKVLGISMIKQNTVVTMHYELKNAEGQVLDSSKDQEPLVYLHGAGNIIIGLEEQLEGKTVGDQVNAVVAPEKAYGMPVDALIQTVPREAFGAEIDKVEVGMRFQAETEQGPVPVVVTGMDDTTVTVDGNHPLAGQQLHFDVTISAVRDASAEEVEHGHVHGPGGHQH</sequence>
<dbReference type="PROSITE" id="PS50059">
    <property type="entry name" value="FKBP_PPIASE"/>
    <property type="match status" value="1"/>
</dbReference>
<keyword evidence="5 9" id="KW-0697">Rotamase</keyword>
<evidence type="ECO:0000259" key="11">
    <source>
        <dbReference type="PROSITE" id="PS50059"/>
    </source>
</evidence>
<evidence type="ECO:0000256" key="5">
    <source>
        <dbReference type="ARBA" id="ARBA00023110"/>
    </source>
</evidence>
<dbReference type="Gene3D" id="3.10.50.40">
    <property type="match status" value="1"/>
</dbReference>
<accession>A0A918RL98</accession>
<proteinExistence type="inferred from homology"/>
<evidence type="ECO:0000313" key="13">
    <source>
        <dbReference type="Proteomes" id="UP000614811"/>
    </source>
</evidence>
<evidence type="ECO:0000256" key="10">
    <source>
        <dbReference type="RuleBase" id="RU003915"/>
    </source>
</evidence>
<protein>
    <recommendedName>
        <fullName evidence="10">Peptidyl-prolyl cis-trans isomerase</fullName>
        <ecNumber evidence="10">5.2.1.8</ecNumber>
    </recommendedName>
</protein>
<comment type="catalytic activity">
    <reaction evidence="1 9 10">
        <text>[protein]-peptidylproline (omega=180) = [protein]-peptidylproline (omega=0)</text>
        <dbReference type="Rhea" id="RHEA:16237"/>
        <dbReference type="Rhea" id="RHEA-COMP:10747"/>
        <dbReference type="Rhea" id="RHEA-COMP:10748"/>
        <dbReference type="ChEBI" id="CHEBI:83833"/>
        <dbReference type="ChEBI" id="CHEBI:83834"/>
        <dbReference type="EC" id="5.2.1.8"/>
    </reaction>
</comment>
<dbReference type="InterPro" id="IPR001179">
    <property type="entry name" value="PPIase_FKBP_dom"/>
</dbReference>
<name>A0A918RL98_9GAMM</name>
<dbReference type="EC" id="5.2.1.8" evidence="10"/>
<keyword evidence="6" id="KW-0143">Chaperone</keyword>
<keyword evidence="7 9" id="KW-0413">Isomerase</keyword>
<organism evidence="12 13">
    <name type="scientific">Arenicella chitinivorans</name>
    <dbReference type="NCBI Taxonomy" id="1329800"/>
    <lineage>
        <taxon>Bacteria</taxon>
        <taxon>Pseudomonadati</taxon>
        <taxon>Pseudomonadota</taxon>
        <taxon>Gammaproteobacteria</taxon>
        <taxon>Arenicellales</taxon>
        <taxon>Arenicellaceae</taxon>
        <taxon>Arenicella</taxon>
    </lineage>
</organism>
<evidence type="ECO:0000256" key="1">
    <source>
        <dbReference type="ARBA" id="ARBA00000971"/>
    </source>
</evidence>
<reference evidence="12" key="2">
    <citation type="submission" date="2020-09" db="EMBL/GenBank/DDBJ databases">
        <authorList>
            <person name="Sun Q."/>
            <person name="Kim S."/>
        </authorList>
    </citation>
    <scope>NUCLEOTIDE SEQUENCE</scope>
    <source>
        <strain evidence="12">KCTC 12711</strain>
    </source>
</reference>
<reference evidence="12" key="1">
    <citation type="journal article" date="2014" name="Int. J. Syst. Evol. Microbiol.">
        <title>Complete genome sequence of Corynebacterium casei LMG S-19264T (=DSM 44701T), isolated from a smear-ripened cheese.</title>
        <authorList>
            <consortium name="US DOE Joint Genome Institute (JGI-PGF)"/>
            <person name="Walter F."/>
            <person name="Albersmeier A."/>
            <person name="Kalinowski J."/>
            <person name="Ruckert C."/>
        </authorList>
    </citation>
    <scope>NUCLEOTIDE SEQUENCE</scope>
    <source>
        <strain evidence="12">KCTC 12711</strain>
    </source>
</reference>
<dbReference type="Proteomes" id="UP000614811">
    <property type="component" value="Unassembled WGS sequence"/>
</dbReference>
<comment type="function">
    <text evidence="8">Also involved in hydrogenase metallocenter assembly, probably by participating in the nickel insertion step. This function in hydrogenase biosynthesis requires chaperone activity and the presence of the metal-binding domain, but not PPIase activity.</text>
</comment>
<dbReference type="EMBL" id="BMXA01000002">
    <property type="protein sequence ID" value="GHA03940.1"/>
    <property type="molecule type" value="Genomic_DNA"/>
</dbReference>
<comment type="subcellular location">
    <subcellularLocation>
        <location evidence="2">Cytoplasm</location>
    </subcellularLocation>
</comment>
<dbReference type="Pfam" id="PF00254">
    <property type="entry name" value="FKBP_C"/>
    <property type="match status" value="1"/>
</dbReference>
<comment type="similarity">
    <text evidence="3 10">Belongs to the FKBP-type PPIase family.</text>
</comment>
<dbReference type="PANTHER" id="PTHR47861:SF3">
    <property type="entry name" value="FKBP-TYPE PEPTIDYL-PROLYL CIS-TRANS ISOMERASE SLYD"/>
    <property type="match status" value="1"/>
</dbReference>
<dbReference type="SUPFAM" id="SSF54534">
    <property type="entry name" value="FKBP-like"/>
    <property type="match status" value="1"/>
</dbReference>
<evidence type="ECO:0000256" key="9">
    <source>
        <dbReference type="PROSITE-ProRule" id="PRU00277"/>
    </source>
</evidence>
<gene>
    <name evidence="12" type="ORF">GCM10008090_11520</name>
</gene>
<feature type="domain" description="PPIase FKBP-type" evidence="11">
    <location>
        <begin position="37"/>
        <end position="114"/>
    </location>
</feature>
<dbReference type="AlphaFoldDB" id="A0A918RL98"/>
<evidence type="ECO:0000256" key="4">
    <source>
        <dbReference type="ARBA" id="ARBA00022490"/>
    </source>
</evidence>
<comment type="caution">
    <text evidence="12">The sequence shown here is derived from an EMBL/GenBank/DDBJ whole genome shotgun (WGS) entry which is preliminary data.</text>
</comment>
<evidence type="ECO:0000256" key="3">
    <source>
        <dbReference type="ARBA" id="ARBA00006577"/>
    </source>
</evidence>
<dbReference type="GO" id="GO:0003755">
    <property type="term" value="F:peptidyl-prolyl cis-trans isomerase activity"/>
    <property type="evidence" value="ECO:0007669"/>
    <property type="project" value="UniProtKB-UniRule"/>
</dbReference>
<dbReference type="InterPro" id="IPR046357">
    <property type="entry name" value="PPIase_dom_sf"/>
</dbReference>
<keyword evidence="13" id="KW-1185">Reference proteome</keyword>
<dbReference type="GO" id="GO:0042026">
    <property type="term" value="P:protein refolding"/>
    <property type="evidence" value="ECO:0007669"/>
    <property type="project" value="UniProtKB-ARBA"/>
</dbReference>
<evidence type="ECO:0000313" key="12">
    <source>
        <dbReference type="EMBL" id="GHA03940.1"/>
    </source>
</evidence>
<evidence type="ECO:0000256" key="2">
    <source>
        <dbReference type="ARBA" id="ARBA00004496"/>
    </source>
</evidence>
<dbReference type="PANTHER" id="PTHR47861">
    <property type="entry name" value="FKBP-TYPE PEPTIDYL-PROLYL CIS-TRANS ISOMERASE SLYD"/>
    <property type="match status" value="1"/>
</dbReference>
<dbReference type="GO" id="GO:0005737">
    <property type="term" value="C:cytoplasm"/>
    <property type="evidence" value="ECO:0007669"/>
    <property type="project" value="UniProtKB-SubCell"/>
</dbReference>
<evidence type="ECO:0000256" key="7">
    <source>
        <dbReference type="ARBA" id="ARBA00023235"/>
    </source>
</evidence>
<evidence type="ECO:0000256" key="8">
    <source>
        <dbReference type="ARBA" id="ARBA00037071"/>
    </source>
</evidence>